<sequence>MQNLYKHLHNLKQVGSVDEYNEAFHQLVARVELNEKAYNRALVAEKQEKRKFTKSGQQYQRGSMSGQPFYSYSRGGSSSTGGQGASSEVGTQNRADKASIPAQNQPQSSVSGTRNQSQSGGFKCFKCGEPGHKSSDCCKAYGGRNMALFIEEVMEQGCEDDIPVYDKDMCEEIGGEGDYKASSHYVLASKGFLKESHETGHKPGILNKVVNGLSRRVALLVEMKNKVVGFEEFRTFYAEDPYFSKIVDALQRGDKVTHPCFMLKDVFLFKGLKLCVPACSLREQLLAESHKLGHFGKGKTLGMLQDAYYWLGMAKDVGGYVQRCQTCQQGKGTATNAGLYLPLPVPDMISIP</sequence>
<accession>A0AAV6KAG7</accession>
<dbReference type="SUPFAM" id="SSF57756">
    <property type="entry name" value="Retrovirus zinc finger-like domains"/>
    <property type="match status" value="1"/>
</dbReference>
<dbReference type="PROSITE" id="PS50158">
    <property type="entry name" value="ZF_CCHC"/>
    <property type="match status" value="1"/>
</dbReference>
<keyword evidence="1" id="KW-0479">Metal-binding</keyword>
<dbReference type="Gene3D" id="1.10.340.70">
    <property type="match status" value="1"/>
</dbReference>
<feature type="region of interest" description="Disordered" evidence="2">
    <location>
        <begin position="48"/>
        <end position="119"/>
    </location>
</feature>
<dbReference type="SMART" id="SM00343">
    <property type="entry name" value="ZnF_C2HC"/>
    <property type="match status" value="1"/>
</dbReference>
<protein>
    <recommendedName>
        <fullName evidence="3">CCHC-type domain-containing protein</fullName>
    </recommendedName>
</protein>
<dbReference type="AlphaFoldDB" id="A0AAV6KAG7"/>
<dbReference type="GO" id="GO:0003676">
    <property type="term" value="F:nucleic acid binding"/>
    <property type="evidence" value="ECO:0007669"/>
    <property type="project" value="InterPro"/>
</dbReference>
<evidence type="ECO:0000313" key="5">
    <source>
        <dbReference type="Proteomes" id="UP000823749"/>
    </source>
</evidence>
<comment type="caution">
    <text evidence="4">The sequence shown here is derived from an EMBL/GenBank/DDBJ whole genome shotgun (WGS) entry which is preliminary data.</text>
</comment>
<dbReference type="GO" id="GO:0008270">
    <property type="term" value="F:zinc ion binding"/>
    <property type="evidence" value="ECO:0007669"/>
    <property type="project" value="UniProtKB-KW"/>
</dbReference>
<feature type="compositionally biased region" description="Polar residues" evidence="2">
    <location>
        <begin position="101"/>
        <end position="119"/>
    </location>
</feature>
<evidence type="ECO:0000259" key="3">
    <source>
        <dbReference type="PROSITE" id="PS50158"/>
    </source>
</evidence>
<name>A0AAV6KAG7_9ERIC</name>
<evidence type="ECO:0000256" key="2">
    <source>
        <dbReference type="SAM" id="MobiDB-lite"/>
    </source>
</evidence>
<keyword evidence="1" id="KW-0863">Zinc-finger</keyword>
<dbReference type="PANTHER" id="PTHR37984:SF5">
    <property type="entry name" value="PROTEIN NYNRIN-LIKE"/>
    <property type="match status" value="1"/>
</dbReference>
<dbReference type="EMBL" id="JACTNZ010000005">
    <property type="protein sequence ID" value="KAG5549317.1"/>
    <property type="molecule type" value="Genomic_DNA"/>
</dbReference>
<dbReference type="Pfam" id="PF17921">
    <property type="entry name" value="Integrase_H2C2"/>
    <property type="match status" value="1"/>
</dbReference>
<keyword evidence="5" id="KW-1185">Reference proteome</keyword>
<feature type="compositionally biased region" description="Polar residues" evidence="2">
    <location>
        <begin position="54"/>
        <end position="70"/>
    </location>
</feature>
<dbReference type="Proteomes" id="UP000823749">
    <property type="component" value="Chromosome 5"/>
</dbReference>
<evidence type="ECO:0000256" key="1">
    <source>
        <dbReference type="PROSITE-ProRule" id="PRU00047"/>
    </source>
</evidence>
<gene>
    <name evidence="4" type="ORF">RHGRI_014614</name>
</gene>
<dbReference type="InterPro" id="IPR036875">
    <property type="entry name" value="Znf_CCHC_sf"/>
</dbReference>
<dbReference type="Pfam" id="PF00098">
    <property type="entry name" value="zf-CCHC"/>
    <property type="match status" value="1"/>
</dbReference>
<dbReference type="InterPro" id="IPR041588">
    <property type="entry name" value="Integrase_H2C2"/>
</dbReference>
<dbReference type="Gene3D" id="4.10.60.10">
    <property type="entry name" value="Zinc finger, CCHC-type"/>
    <property type="match status" value="1"/>
</dbReference>
<dbReference type="InterPro" id="IPR001878">
    <property type="entry name" value="Znf_CCHC"/>
</dbReference>
<reference evidence="4" key="1">
    <citation type="submission" date="2020-08" db="EMBL/GenBank/DDBJ databases">
        <title>Plant Genome Project.</title>
        <authorList>
            <person name="Zhang R.-G."/>
        </authorList>
    </citation>
    <scope>NUCLEOTIDE SEQUENCE</scope>
    <source>
        <strain evidence="4">WSP0</strain>
        <tissue evidence="4">Leaf</tissue>
    </source>
</reference>
<dbReference type="PANTHER" id="PTHR37984">
    <property type="entry name" value="PROTEIN CBG26694"/>
    <property type="match status" value="1"/>
</dbReference>
<evidence type="ECO:0000313" key="4">
    <source>
        <dbReference type="EMBL" id="KAG5549317.1"/>
    </source>
</evidence>
<dbReference type="FunFam" id="1.10.340.70:FF:000001">
    <property type="entry name" value="Retrovirus-related Pol polyprotein from transposon gypsy-like Protein"/>
    <property type="match status" value="1"/>
</dbReference>
<proteinExistence type="predicted"/>
<feature type="domain" description="CCHC-type" evidence="3">
    <location>
        <begin position="123"/>
        <end position="137"/>
    </location>
</feature>
<keyword evidence="1" id="KW-0862">Zinc</keyword>
<organism evidence="4 5">
    <name type="scientific">Rhododendron griersonianum</name>
    <dbReference type="NCBI Taxonomy" id="479676"/>
    <lineage>
        <taxon>Eukaryota</taxon>
        <taxon>Viridiplantae</taxon>
        <taxon>Streptophyta</taxon>
        <taxon>Embryophyta</taxon>
        <taxon>Tracheophyta</taxon>
        <taxon>Spermatophyta</taxon>
        <taxon>Magnoliopsida</taxon>
        <taxon>eudicotyledons</taxon>
        <taxon>Gunneridae</taxon>
        <taxon>Pentapetalae</taxon>
        <taxon>asterids</taxon>
        <taxon>Ericales</taxon>
        <taxon>Ericaceae</taxon>
        <taxon>Ericoideae</taxon>
        <taxon>Rhodoreae</taxon>
        <taxon>Rhododendron</taxon>
    </lineage>
</organism>
<dbReference type="InterPro" id="IPR050951">
    <property type="entry name" value="Retrovirus_Pol_polyprotein"/>
</dbReference>